<keyword evidence="2" id="KW-1185">Reference proteome</keyword>
<comment type="caution">
    <text evidence="1">The sequence shown here is derived from an EMBL/GenBank/DDBJ whole genome shotgun (WGS) entry which is preliminary data.</text>
</comment>
<reference evidence="1 2" key="1">
    <citation type="submission" date="2024-03" db="EMBL/GenBank/DDBJ databases">
        <title>The Acrasis kona genome and developmental transcriptomes reveal deep origins of eukaryotic multicellular pathways.</title>
        <authorList>
            <person name="Sheikh S."/>
            <person name="Fu C.-J."/>
            <person name="Brown M.W."/>
            <person name="Baldauf S.L."/>
        </authorList>
    </citation>
    <scope>NUCLEOTIDE SEQUENCE [LARGE SCALE GENOMIC DNA]</scope>
    <source>
        <strain evidence="1 2">ATCC MYA-3509</strain>
    </source>
</reference>
<protein>
    <submittedName>
        <fullName evidence="1">2-isopropylmalate synthase</fullName>
    </submittedName>
</protein>
<evidence type="ECO:0000313" key="1">
    <source>
        <dbReference type="EMBL" id="KAL0478936.1"/>
    </source>
</evidence>
<organism evidence="1 2">
    <name type="scientific">Acrasis kona</name>
    <dbReference type="NCBI Taxonomy" id="1008807"/>
    <lineage>
        <taxon>Eukaryota</taxon>
        <taxon>Discoba</taxon>
        <taxon>Heterolobosea</taxon>
        <taxon>Tetramitia</taxon>
        <taxon>Eutetramitia</taxon>
        <taxon>Acrasidae</taxon>
        <taxon>Acrasis</taxon>
    </lineage>
</organism>
<proteinExistence type="predicted"/>
<name>A0AAW2YPR2_9EUKA</name>
<accession>A0AAW2YPR2</accession>
<dbReference type="AlphaFoldDB" id="A0AAW2YPR2"/>
<dbReference type="EMBL" id="JAOPGA020000483">
    <property type="protein sequence ID" value="KAL0478936.1"/>
    <property type="molecule type" value="Genomic_DNA"/>
</dbReference>
<evidence type="ECO:0000313" key="2">
    <source>
        <dbReference type="Proteomes" id="UP001431209"/>
    </source>
</evidence>
<gene>
    <name evidence="1" type="ORF">AKO1_010362</name>
</gene>
<sequence length="63" mass="7389">MFRVDGAEIAKECIKLFINDCYEERTKATRLIFELFSKSHGEAINRGAKYYDDLREKVAKEVE</sequence>
<dbReference type="Proteomes" id="UP001431209">
    <property type="component" value="Unassembled WGS sequence"/>
</dbReference>